<organism evidence="6">
    <name type="scientific">marine metagenome</name>
    <dbReference type="NCBI Taxonomy" id="408172"/>
    <lineage>
        <taxon>unclassified sequences</taxon>
        <taxon>metagenomes</taxon>
        <taxon>ecological metagenomes</taxon>
    </lineage>
</organism>
<evidence type="ECO:0000313" key="6">
    <source>
        <dbReference type="EMBL" id="SVC68460.1"/>
    </source>
</evidence>
<gene>
    <name evidence="6" type="ORF">METZ01_LOCUS321314</name>
</gene>
<feature type="domain" description="Thioredoxin" evidence="5">
    <location>
        <begin position="30"/>
        <end position="174"/>
    </location>
</feature>
<dbReference type="Pfam" id="PF08534">
    <property type="entry name" value="Redoxin"/>
    <property type="match status" value="1"/>
</dbReference>
<dbReference type="EMBL" id="UINC01104928">
    <property type="protein sequence ID" value="SVC68460.1"/>
    <property type="molecule type" value="Genomic_DNA"/>
</dbReference>
<keyword evidence="3" id="KW-1015">Disulfide bond</keyword>
<dbReference type="AlphaFoldDB" id="A0A382P6L1"/>
<dbReference type="GO" id="GO:0017004">
    <property type="term" value="P:cytochrome complex assembly"/>
    <property type="evidence" value="ECO:0007669"/>
    <property type="project" value="UniProtKB-KW"/>
</dbReference>
<protein>
    <recommendedName>
        <fullName evidence="5">Thioredoxin domain-containing protein</fullName>
    </recommendedName>
</protein>
<evidence type="ECO:0000256" key="2">
    <source>
        <dbReference type="ARBA" id="ARBA00022748"/>
    </source>
</evidence>
<accession>A0A382P6L1</accession>
<dbReference type="PANTHER" id="PTHR42852:SF6">
    <property type="entry name" value="THIOL:DISULFIDE INTERCHANGE PROTEIN DSBE"/>
    <property type="match status" value="1"/>
</dbReference>
<dbReference type="PROSITE" id="PS51352">
    <property type="entry name" value="THIOREDOXIN_2"/>
    <property type="match status" value="1"/>
</dbReference>
<name>A0A382P6L1_9ZZZZ</name>
<dbReference type="GO" id="GO:0016491">
    <property type="term" value="F:oxidoreductase activity"/>
    <property type="evidence" value="ECO:0007669"/>
    <property type="project" value="InterPro"/>
</dbReference>
<dbReference type="GO" id="GO:0030313">
    <property type="term" value="C:cell envelope"/>
    <property type="evidence" value="ECO:0007669"/>
    <property type="project" value="UniProtKB-SubCell"/>
</dbReference>
<evidence type="ECO:0000256" key="4">
    <source>
        <dbReference type="ARBA" id="ARBA00023284"/>
    </source>
</evidence>
<reference evidence="6" key="1">
    <citation type="submission" date="2018-05" db="EMBL/GenBank/DDBJ databases">
        <authorList>
            <person name="Lanie J.A."/>
            <person name="Ng W.-L."/>
            <person name="Kazmierczak K.M."/>
            <person name="Andrzejewski T.M."/>
            <person name="Davidsen T.M."/>
            <person name="Wayne K.J."/>
            <person name="Tettelin H."/>
            <person name="Glass J.I."/>
            <person name="Rusch D."/>
            <person name="Podicherti R."/>
            <person name="Tsui H.-C.T."/>
            <person name="Winkler M.E."/>
        </authorList>
    </citation>
    <scope>NUCLEOTIDE SEQUENCE</scope>
</reference>
<evidence type="ECO:0000259" key="5">
    <source>
        <dbReference type="PROSITE" id="PS51352"/>
    </source>
</evidence>
<dbReference type="InterPro" id="IPR050553">
    <property type="entry name" value="Thioredoxin_ResA/DsbE_sf"/>
</dbReference>
<dbReference type="InterPro" id="IPR013740">
    <property type="entry name" value="Redoxin"/>
</dbReference>
<evidence type="ECO:0000256" key="1">
    <source>
        <dbReference type="ARBA" id="ARBA00004196"/>
    </source>
</evidence>
<keyword evidence="2" id="KW-0201">Cytochrome c-type biogenesis</keyword>
<dbReference type="InterPro" id="IPR013766">
    <property type="entry name" value="Thioredoxin_domain"/>
</dbReference>
<keyword evidence="4" id="KW-0676">Redox-active center</keyword>
<dbReference type="PANTHER" id="PTHR42852">
    <property type="entry name" value="THIOL:DISULFIDE INTERCHANGE PROTEIN DSBE"/>
    <property type="match status" value="1"/>
</dbReference>
<dbReference type="CDD" id="cd02966">
    <property type="entry name" value="TlpA_like_family"/>
    <property type="match status" value="1"/>
</dbReference>
<dbReference type="Gene3D" id="3.40.30.10">
    <property type="entry name" value="Glutaredoxin"/>
    <property type="match status" value="1"/>
</dbReference>
<sequence length="183" mass="20193">MRYVRYALLTVAVVGLVGSLGYIVYTPPMPPTPEAFASLVAERFDGTEMSFEELAGNILIIDFWATWCGPCIAEIPHYNALDNDYRDKGVSLIGLTVESGTPEEVLEWMASDEKHNITYPLVMSNDEMLNVFGPVFGFPTTLLIDAEGNVVKRWIGASNGKSDQIREFLDKLLAGEQLEGLPS</sequence>
<comment type="subcellular location">
    <subcellularLocation>
        <location evidence="1">Cell envelope</location>
    </subcellularLocation>
</comment>
<dbReference type="InterPro" id="IPR036249">
    <property type="entry name" value="Thioredoxin-like_sf"/>
</dbReference>
<evidence type="ECO:0000256" key="3">
    <source>
        <dbReference type="ARBA" id="ARBA00023157"/>
    </source>
</evidence>
<dbReference type="SUPFAM" id="SSF52833">
    <property type="entry name" value="Thioredoxin-like"/>
    <property type="match status" value="1"/>
</dbReference>
<proteinExistence type="predicted"/>